<dbReference type="RefSeq" id="WP_227477807.1">
    <property type="nucleotide sequence ID" value="NZ_JAFMPT010000019.1"/>
</dbReference>
<accession>A0ABS8ES12</accession>
<reference evidence="1" key="2">
    <citation type="submission" date="2021-10" db="EMBL/GenBank/DDBJ databases">
        <title>Genome of Winogradskyella sp. E313.</title>
        <authorList>
            <person name="Zhou Y."/>
        </authorList>
    </citation>
    <scope>NUCLEOTIDE SEQUENCE</scope>
    <source>
        <strain evidence="1">E313</strain>
    </source>
</reference>
<sequence>MKHTLFVLILLLTNLNGYSQRKSITVTYYKALKAITDKTNNSPSQLKGLSYKLLIDENESEFFLEKSLTNDIQKSNSRFAKRGGGDGVYYTNKNESYDLHQRERNGIQFLIKKETNPYKWKITKEHKIISGYKCYKATAIHKGYNPMRQKEFVQYITAWFAPEISIPYGPVDYYGLPGLVLEAQNGGVYFIANKIELNSKNKISKPTKGKLISYKEFEEMLLKEFKDRFGDRKFTRSKN</sequence>
<name>A0ABS8ES12_9FLAO</name>
<gene>
    <name evidence="1" type="ORF">J1C55_11990</name>
</gene>
<dbReference type="NCBIfam" id="TIGR01200">
    <property type="entry name" value="GLPGLI"/>
    <property type="match status" value="1"/>
</dbReference>
<comment type="caution">
    <text evidence="1">The sequence shown here is derived from an EMBL/GenBank/DDBJ whole genome shotgun (WGS) entry which is preliminary data.</text>
</comment>
<dbReference type="Proteomes" id="UP000778797">
    <property type="component" value="Unassembled WGS sequence"/>
</dbReference>
<dbReference type="InterPro" id="IPR005901">
    <property type="entry name" value="GLPGLI"/>
</dbReference>
<organism evidence="1 2">
    <name type="scientific">Winogradskyella immobilis</name>
    <dbReference type="NCBI Taxonomy" id="2816852"/>
    <lineage>
        <taxon>Bacteria</taxon>
        <taxon>Pseudomonadati</taxon>
        <taxon>Bacteroidota</taxon>
        <taxon>Flavobacteriia</taxon>
        <taxon>Flavobacteriales</taxon>
        <taxon>Flavobacteriaceae</taxon>
        <taxon>Winogradskyella</taxon>
    </lineage>
</organism>
<reference evidence="1" key="1">
    <citation type="submission" date="2021-03" db="EMBL/GenBank/DDBJ databases">
        <authorList>
            <person name="Ping X."/>
        </authorList>
    </citation>
    <scope>NUCLEOTIDE SEQUENCE</scope>
    <source>
        <strain evidence="1">E313</strain>
    </source>
</reference>
<keyword evidence="2" id="KW-1185">Reference proteome</keyword>
<dbReference type="Pfam" id="PF09697">
    <property type="entry name" value="Porph_ging"/>
    <property type="match status" value="1"/>
</dbReference>
<evidence type="ECO:0000313" key="2">
    <source>
        <dbReference type="Proteomes" id="UP000778797"/>
    </source>
</evidence>
<proteinExistence type="predicted"/>
<protein>
    <submittedName>
        <fullName evidence="1">GLPGLI family protein</fullName>
    </submittedName>
</protein>
<dbReference type="EMBL" id="JAFMPT010000019">
    <property type="protein sequence ID" value="MCC1485315.1"/>
    <property type="molecule type" value="Genomic_DNA"/>
</dbReference>
<evidence type="ECO:0000313" key="1">
    <source>
        <dbReference type="EMBL" id="MCC1485315.1"/>
    </source>
</evidence>